<feature type="domain" description="Glycosyltransferase subfamily 4-like N-terminal" evidence="2">
    <location>
        <begin position="101"/>
        <end position="203"/>
    </location>
</feature>
<dbReference type="PANTHER" id="PTHR45947:SF15">
    <property type="entry name" value="TEICHURONIC ACID BIOSYNTHESIS GLYCOSYLTRANSFERASE TUAC-RELATED"/>
    <property type="match status" value="1"/>
</dbReference>
<proteinExistence type="predicted"/>
<dbReference type="RefSeq" id="WP_377328978.1">
    <property type="nucleotide sequence ID" value="NZ_JBHUMZ010000021.1"/>
</dbReference>
<evidence type="ECO:0000313" key="3">
    <source>
        <dbReference type="EMBL" id="MFD2639169.1"/>
    </source>
</evidence>
<organism evidence="3 4">
    <name type="scientific">Piscibacillus salipiscarius</name>
    <dbReference type="NCBI Taxonomy" id="299480"/>
    <lineage>
        <taxon>Bacteria</taxon>
        <taxon>Bacillati</taxon>
        <taxon>Bacillota</taxon>
        <taxon>Bacilli</taxon>
        <taxon>Bacillales</taxon>
        <taxon>Bacillaceae</taxon>
        <taxon>Piscibacillus</taxon>
    </lineage>
</organism>
<dbReference type="InterPro" id="IPR001296">
    <property type="entry name" value="Glyco_trans_1"/>
</dbReference>
<comment type="caution">
    <text evidence="3">The sequence shown here is derived from an EMBL/GenBank/DDBJ whole genome shotgun (WGS) entry which is preliminary data.</text>
</comment>
<keyword evidence="3" id="KW-0328">Glycosyltransferase</keyword>
<feature type="domain" description="Glycosyl transferase family 1" evidence="1">
    <location>
        <begin position="207"/>
        <end position="362"/>
    </location>
</feature>
<dbReference type="SUPFAM" id="SSF53756">
    <property type="entry name" value="UDP-Glycosyltransferase/glycogen phosphorylase"/>
    <property type="match status" value="1"/>
</dbReference>
<evidence type="ECO:0000259" key="1">
    <source>
        <dbReference type="Pfam" id="PF00534"/>
    </source>
</evidence>
<evidence type="ECO:0000313" key="4">
    <source>
        <dbReference type="Proteomes" id="UP001597452"/>
    </source>
</evidence>
<dbReference type="EC" id="2.4.-.-" evidence="3"/>
<dbReference type="EMBL" id="JBHUMZ010000021">
    <property type="protein sequence ID" value="MFD2639169.1"/>
    <property type="molecule type" value="Genomic_DNA"/>
</dbReference>
<protein>
    <submittedName>
        <fullName evidence="3">Glycosyltransferase</fullName>
        <ecNumber evidence="3">2.4.-.-</ecNumber>
    </submittedName>
</protein>
<dbReference type="Proteomes" id="UP001597452">
    <property type="component" value="Unassembled WGS sequence"/>
</dbReference>
<dbReference type="PANTHER" id="PTHR45947">
    <property type="entry name" value="SULFOQUINOVOSYL TRANSFERASE SQD2"/>
    <property type="match status" value="1"/>
</dbReference>
<gene>
    <name evidence="3" type="ORF">ACFSW4_09860</name>
</gene>
<dbReference type="Gene3D" id="3.40.50.2000">
    <property type="entry name" value="Glycogen Phosphorylase B"/>
    <property type="match status" value="2"/>
</dbReference>
<reference evidence="4" key="1">
    <citation type="journal article" date="2019" name="Int. J. Syst. Evol. Microbiol.">
        <title>The Global Catalogue of Microorganisms (GCM) 10K type strain sequencing project: providing services to taxonomists for standard genome sequencing and annotation.</title>
        <authorList>
            <consortium name="The Broad Institute Genomics Platform"/>
            <consortium name="The Broad Institute Genome Sequencing Center for Infectious Disease"/>
            <person name="Wu L."/>
            <person name="Ma J."/>
        </authorList>
    </citation>
    <scope>NUCLEOTIDE SEQUENCE [LARGE SCALE GENOMIC DNA]</scope>
    <source>
        <strain evidence="4">TISTR 1571</strain>
    </source>
</reference>
<dbReference type="Pfam" id="PF00534">
    <property type="entry name" value="Glycos_transf_1"/>
    <property type="match status" value="1"/>
</dbReference>
<dbReference type="Pfam" id="PF13439">
    <property type="entry name" value="Glyco_transf_4"/>
    <property type="match status" value="1"/>
</dbReference>
<evidence type="ECO:0000259" key="2">
    <source>
        <dbReference type="Pfam" id="PF13439"/>
    </source>
</evidence>
<dbReference type="InterPro" id="IPR050194">
    <property type="entry name" value="Glycosyltransferase_grp1"/>
</dbReference>
<sequence>MKIFYITSLDSQKTGGLINATFERVKRHAEYNDVFIVNNNYYKTTFINFLLKIFNKDSSIDTKLMDKNEINGLAIYNQNIRISLFKYIKRLLQGSDAERIVKLYKEKQYREIIDSNVIHAHWGMPHGYIAYLLGKEFKIPYFITLHGSDVNSVKEKNLSKLITALENADKCFFVSEELLNSAINKGYSGKNAVITYNGVDTEKFYLKNEFNKKFKKIGYVGSLEYKKGADLLPKIFSNIHMRYPSTRFKIVGDGPLKLSLKKEISNLGIEDIVEFTGNVDKDSVPIFLNDVDLVVIPSRMEGLGMVVLEANAMGIPVVGSNVGGIPEAVGNYKNVFNLDNYFIFNISKRSIEILKNEDYKNNARLLRNRVEDSFNWDSIVSIEQKFYELSIKD</sequence>
<keyword evidence="4" id="KW-1185">Reference proteome</keyword>
<keyword evidence="3" id="KW-0808">Transferase</keyword>
<dbReference type="GO" id="GO:0016757">
    <property type="term" value="F:glycosyltransferase activity"/>
    <property type="evidence" value="ECO:0007669"/>
    <property type="project" value="UniProtKB-KW"/>
</dbReference>
<dbReference type="InterPro" id="IPR028098">
    <property type="entry name" value="Glyco_trans_4-like_N"/>
</dbReference>
<accession>A0ABW5QB02</accession>
<name>A0ABW5QB02_9BACI</name>